<gene>
    <name evidence="1" type="ORF">SAMN05421820_104185</name>
</gene>
<dbReference type="AlphaFoldDB" id="A0A1G9UJ02"/>
<organism evidence="1 2">
    <name type="scientific">Pedobacter steynii</name>
    <dbReference type="NCBI Taxonomy" id="430522"/>
    <lineage>
        <taxon>Bacteria</taxon>
        <taxon>Pseudomonadati</taxon>
        <taxon>Bacteroidota</taxon>
        <taxon>Sphingobacteriia</taxon>
        <taxon>Sphingobacteriales</taxon>
        <taxon>Sphingobacteriaceae</taxon>
        <taxon>Pedobacter</taxon>
    </lineage>
</organism>
<dbReference type="RefSeq" id="WP_074607378.1">
    <property type="nucleotide sequence ID" value="NZ_FNGY01000004.1"/>
</dbReference>
<name>A0A1G9UJ02_9SPHI</name>
<proteinExistence type="predicted"/>
<evidence type="ECO:0000313" key="1">
    <source>
        <dbReference type="EMBL" id="SDM59813.1"/>
    </source>
</evidence>
<accession>A0A1G9UJ02</accession>
<sequence length="225" mass="26114">MYKLLFVDEEKDVFDDFLDYVDLSPLKTQFEIITEYPSPTLDEMILTIIKLNPDAVVTDFMLNDQKVDIKYNVPYNGSTLVKEFTAVREGFPCFILTSFDDSAVNQSTDVNIVYIKNILHKDVEAKTKARATFLERVKSQIDHYRSRIDTSEKRLLQLIEIRKSGKANIEDEEEMIRLDSFLESTVDRKNVIPGDFKSLSNINKLESILSKVDELLNKIEKRNEE</sequence>
<dbReference type="OrthoDB" id="1437983at2"/>
<dbReference type="EMBL" id="FNGY01000004">
    <property type="protein sequence ID" value="SDM59813.1"/>
    <property type="molecule type" value="Genomic_DNA"/>
</dbReference>
<evidence type="ECO:0008006" key="3">
    <source>
        <dbReference type="Google" id="ProtNLM"/>
    </source>
</evidence>
<evidence type="ECO:0000313" key="2">
    <source>
        <dbReference type="Proteomes" id="UP000183200"/>
    </source>
</evidence>
<protein>
    <recommendedName>
        <fullName evidence="3">Response regulatory domain-containing protein</fullName>
    </recommendedName>
</protein>
<keyword evidence="2" id="KW-1185">Reference proteome</keyword>
<reference evidence="2" key="1">
    <citation type="submission" date="2016-10" db="EMBL/GenBank/DDBJ databases">
        <authorList>
            <person name="Varghese N."/>
            <person name="Submissions S."/>
        </authorList>
    </citation>
    <scope>NUCLEOTIDE SEQUENCE [LARGE SCALE GENOMIC DNA]</scope>
    <source>
        <strain evidence="2">DSM 19110</strain>
    </source>
</reference>
<dbReference type="Proteomes" id="UP000183200">
    <property type="component" value="Unassembled WGS sequence"/>
</dbReference>